<feature type="transmembrane region" description="Helical" evidence="2">
    <location>
        <begin position="353"/>
        <end position="373"/>
    </location>
</feature>
<dbReference type="EMBL" id="CP109546">
    <property type="protein sequence ID" value="WTZ15079.1"/>
    <property type="molecule type" value="Genomic_DNA"/>
</dbReference>
<reference evidence="3" key="1">
    <citation type="submission" date="2022-10" db="EMBL/GenBank/DDBJ databases">
        <title>The complete genomes of actinobacterial strains from the NBC collection.</title>
        <authorList>
            <person name="Joergensen T.S."/>
            <person name="Alvarez Arevalo M."/>
            <person name="Sterndorff E.B."/>
            <person name="Faurdal D."/>
            <person name="Vuksanovic O."/>
            <person name="Mourched A.-S."/>
            <person name="Charusanti P."/>
            <person name="Shaw S."/>
            <person name="Blin K."/>
            <person name="Weber T."/>
        </authorList>
    </citation>
    <scope>NUCLEOTIDE SEQUENCE</scope>
    <source>
        <strain evidence="3">NBC_01393</strain>
    </source>
</reference>
<keyword evidence="2" id="KW-0812">Transmembrane</keyword>
<keyword evidence="2" id="KW-0472">Membrane</keyword>
<feature type="transmembrane region" description="Helical" evidence="2">
    <location>
        <begin position="394"/>
        <end position="414"/>
    </location>
</feature>
<feature type="transmembrane region" description="Helical" evidence="2">
    <location>
        <begin position="138"/>
        <end position="159"/>
    </location>
</feature>
<protein>
    <submittedName>
        <fullName evidence="3">PepSY domain-containing protein</fullName>
    </submittedName>
</protein>
<dbReference type="PANTHER" id="PTHR34219">
    <property type="entry name" value="IRON-REGULATED INNER MEMBRANE PROTEIN-RELATED"/>
    <property type="match status" value="1"/>
</dbReference>
<feature type="transmembrane region" description="Helical" evidence="2">
    <location>
        <begin position="7"/>
        <end position="28"/>
    </location>
</feature>
<dbReference type="Pfam" id="PF03929">
    <property type="entry name" value="PepSY_TM"/>
    <property type="match status" value="1"/>
</dbReference>
<proteinExistence type="predicted"/>
<evidence type="ECO:0000313" key="3">
    <source>
        <dbReference type="EMBL" id="WTZ15079.1"/>
    </source>
</evidence>
<evidence type="ECO:0000256" key="2">
    <source>
        <dbReference type="SAM" id="Phobius"/>
    </source>
</evidence>
<dbReference type="PANTHER" id="PTHR34219:SF1">
    <property type="entry name" value="PEPSY DOMAIN-CONTAINING PROTEIN"/>
    <property type="match status" value="1"/>
</dbReference>
<name>A0AAU3IB38_9ACTN</name>
<accession>A0AAU3IB38</accession>
<feature type="region of interest" description="Disordered" evidence="1">
    <location>
        <begin position="233"/>
        <end position="259"/>
    </location>
</feature>
<sequence length="455" mass="48867">MARLHFYAGVLVAPFLLVAAVTGLLYTFTPQLDSFVYDKELTVAHTAGTSRPLAEQVDAARASHPKGTLLAVRPGTGEETTQVDFAQPELGERAHTVYVDPYTGKVTGQLTTWYGSTPLKTWLDDLHRNLHLGTAGRYYSEIAASWLWVLVLGGLVLWWRRQRRNRTARRLLLPDLAAKKGVRRTRSWHAATGVWLAVGLLALSATGLTWSRFAGSHFGEALDALRSGTPGVSTALPGASADEQGAHHHGGGTGSHATRDVDPKAIDGVLAAARRDGLSGPVAIGVPQDHTTAWTVSQTRNLWPVGRDSVAVDASSEKVVDRVDFADWPVLAKLTRWGIGAHMGTLFGLVNQILLAVLAIGLTCMIVWGYRMWWQRRPVRDGHRALFGTPPARGAWRGIPYGALAAGVVAVIALGWALPLFGVPLAAFLAADLIVGAVRRRRQVTPPTAGSGAEG</sequence>
<dbReference type="AlphaFoldDB" id="A0AAU3IB38"/>
<evidence type="ECO:0000256" key="1">
    <source>
        <dbReference type="SAM" id="MobiDB-lite"/>
    </source>
</evidence>
<feature type="transmembrane region" description="Helical" evidence="2">
    <location>
        <begin position="188"/>
        <end position="210"/>
    </location>
</feature>
<organism evidence="3">
    <name type="scientific">Streptomyces sp. NBC_01393</name>
    <dbReference type="NCBI Taxonomy" id="2903851"/>
    <lineage>
        <taxon>Bacteria</taxon>
        <taxon>Bacillati</taxon>
        <taxon>Actinomycetota</taxon>
        <taxon>Actinomycetes</taxon>
        <taxon>Kitasatosporales</taxon>
        <taxon>Streptomycetaceae</taxon>
        <taxon>Streptomyces</taxon>
    </lineage>
</organism>
<feature type="transmembrane region" description="Helical" evidence="2">
    <location>
        <begin position="420"/>
        <end position="438"/>
    </location>
</feature>
<keyword evidence="2" id="KW-1133">Transmembrane helix</keyword>
<gene>
    <name evidence="3" type="ORF">OG699_41140</name>
</gene>
<dbReference type="InterPro" id="IPR005625">
    <property type="entry name" value="PepSY-ass_TM"/>
</dbReference>